<dbReference type="RefSeq" id="WP_093829157.1">
    <property type="nucleotide sequence ID" value="NZ_FOLQ01000007.1"/>
</dbReference>
<protein>
    <submittedName>
        <fullName evidence="2">Uncharacterized protein</fullName>
    </submittedName>
</protein>
<dbReference type="AlphaFoldDB" id="A0A1I1VJC8"/>
<accession>A0A1I1VJC8</accession>
<keyword evidence="3" id="KW-1185">Reference proteome</keyword>
<dbReference type="Proteomes" id="UP000198598">
    <property type="component" value="Unassembled WGS sequence"/>
</dbReference>
<evidence type="ECO:0000313" key="3">
    <source>
        <dbReference type="Proteomes" id="UP000198598"/>
    </source>
</evidence>
<reference evidence="2 3" key="1">
    <citation type="submission" date="2016-10" db="EMBL/GenBank/DDBJ databases">
        <authorList>
            <person name="de Groot N.N."/>
        </authorList>
    </citation>
    <scope>NUCLEOTIDE SEQUENCE [LARGE SCALE GENOMIC DNA]</scope>
    <source>
        <strain evidence="2 3">DSM 26130</strain>
    </source>
</reference>
<evidence type="ECO:0000313" key="2">
    <source>
        <dbReference type="EMBL" id="SFD83107.1"/>
    </source>
</evidence>
<feature type="coiled-coil region" evidence="1">
    <location>
        <begin position="12"/>
        <end position="80"/>
    </location>
</feature>
<sequence length="84" mass="10056">MKTTQLPERQVLNKLKKRLQKVIRTYEKVIVKMEVQLEKVNRMEEDEAVTTLRQTMMTGLDQSRKFLEKAQEDYKKITNQQADL</sequence>
<dbReference type="EMBL" id="FOLQ01000007">
    <property type="protein sequence ID" value="SFD83107.1"/>
    <property type="molecule type" value="Genomic_DNA"/>
</dbReference>
<gene>
    <name evidence="2" type="ORF">SAMN05216167_107215</name>
</gene>
<dbReference type="OrthoDB" id="9877689at2"/>
<name>A0A1I1VJC8_9BACT</name>
<keyword evidence="1" id="KW-0175">Coiled coil</keyword>
<evidence type="ECO:0000256" key="1">
    <source>
        <dbReference type="SAM" id="Coils"/>
    </source>
</evidence>
<proteinExistence type="predicted"/>
<organism evidence="2 3">
    <name type="scientific">Spirosoma endophyticum</name>
    <dbReference type="NCBI Taxonomy" id="662367"/>
    <lineage>
        <taxon>Bacteria</taxon>
        <taxon>Pseudomonadati</taxon>
        <taxon>Bacteroidota</taxon>
        <taxon>Cytophagia</taxon>
        <taxon>Cytophagales</taxon>
        <taxon>Cytophagaceae</taxon>
        <taxon>Spirosoma</taxon>
    </lineage>
</organism>